<dbReference type="SUPFAM" id="SSF51735">
    <property type="entry name" value="NAD(P)-binding Rossmann-fold domains"/>
    <property type="match status" value="1"/>
</dbReference>
<protein>
    <recommendedName>
        <fullName evidence="2">NAD(P)-binding domain-containing protein</fullName>
    </recommendedName>
</protein>
<feature type="region of interest" description="Disordered" evidence="1">
    <location>
        <begin position="270"/>
        <end position="291"/>
    </location>
</feature>
<accession>A0A1G2KNJ2</accession>
<dbReference type="STRING" id="1802271.A3C11_03275"/>
<gene>
    <name evidence="3" type="ORF">A3C11_03275</name>
</gene>
<dbReference type="Gene3D" id="3.40.50.720">
    <property type="entry name" value="NAD(P)-binding Rossmann-like Domain"/>
    <property type="match status" value="1"/>
</dbReference>
<dbReference type="PROSITE" id="PS51257">
    <property type="entry name" value="PROKAR_LIPOPROTEIN"/>
    <property type="match status" value="1"/>
</dbReference>
<evidence type="ECO:0000313" key="3">
    <source>
        <dbReference type="EMBL" id="OHA01000.1"/>
    </source>
</evidence>
<evidence type="ECO:0000256" key="1">
    <source>
        <dbReference type="SAM" id="MobiDB-lite"/>
    </source>
</evidence>
<dbReference type="InterPro" id="IPR016040">
    <property type="entry name" value="NAD(P)-bd_dom"/>
</dbReference>
<dbReference type="PANTHER" id="PTHR43000">
    <property type="entry name" value="DTDP-D-GLUCOSE 4,6-DEHYDRATASE-RELATED"/>
    <property type="match status" value="1"/>
</dbReference>
<comment type="caution">
    <text evidence="3">The sequence shown here is derived from an EMBL/GenBank/DDBJ whole genome shotgun (WGS) entry which is preliminary data.</text>
</comment>
<dbReference type="Pfam" id="PF16363">
    <property type="entry name" value="GDP_Man_Dehyd"/>
    <property type="match status" value="1"/>
</dbReference>
<reference evidence="3 4" key="1">
    <citation type="journal article" date="2016" name="Nat. Commun.">
        <title>Thousands of microbial genomes shed light on interconnected biogeochemical processes in an aquifer system.</title>
        <authorList>
            <person name="Anantharaman K."/>
            <person name="Brown C.T."/>
            <person name="Hug L.A."/>
            <person name="Sharon I."/>
            <person name="Castelle C.J."/>
            <person name="Probst A.J."/>
            <person name="Thomas B.C."/>
            <person name="Singh A."/>
            <person name="Wilkins M.J."/>
            <person name="Karaoz U."/>
            <person name="Brodie E.L."/>
            <person name="Williams K.H."/>
            <person name="Hubbard S.S."/>
            <person name="Banfield J.F."/>
        </authorList>
    </citation>
    <scope>NUCLEOTIDE SEQUENCE [LARGE SCALE GENOMIC DNA]</scope>
</reference>
<dbReference type="EMBL" id="MHQJ01000031">
    <property type="protein sequence ID" value="OHA01000.1"/>
    <property type="molecule type" value="Genomic_DNA"/>
</dbReference>
<name>A0A1G2KNJ2_9BACT</name>
<evidence type="ECO:0000259" key="2">
    <source>
        <dbReference type="Pfam" id="PF16363"/>
    </source>
</evidence>
<organism evidence="3 4">
    <name type="scientific">Candidatus Sungbacteria bacterium RIFCSPHIGHO2_02_FULL_49_12</name>
    <dbReference type="NCBI Taxonomy" id="1802271"/>
    <lineage>
        <taxon>Bacteria</taxon>
        <taxon>Candidatus Sungiibacteriota</taxon>
    </lineage>
</organism>
<sequence>MSSGFWKDQNVLITGLTGFIGCWLAECLCEAGAKVIGYDLSGDGALPLHPGLKEKITLIKGDILDPKNLEDAFRKHGVSVCFHLAGQSMIEVGESSAQMTFEVNVRGTWSVLEAAKKAGVERVLVSSSNTAYGEQKEYPFVETAPLNGSHPYAASKACTDIITRSYAKSLKMHAVACRQTNTFGGADFHLTHIVPSTILSVLKGEEPIIKSDGTPRKSYLYVEDTVQGYIRLAEEAHRPEVSGQAFNITSDSSPSVLELVETVIEVSGKKMSPKITGTPETTRKEHEALSQEKARQVLGWQPRYTLREGIKKTYEWYQDHQKEIEKLVSRHH</sequence>
<dbReference type="InterPro" id="IPR036291">
    <property type="entry name" value="NAD(P)-bd_dom_sf"/>
</dbReference>
<feature type="compositionally biased region" description="Basic and acidic residues" evidence="1">
    <location>
        <begin position="281"/>
        <end position="291"/>
    </location>
</feature>
<dbReference type="Proteomes" id="UP000177362">
    <property type="component" value="Unassembled WGS sequence"/>
</dbReference>
<dbReference type="AlphaFoldDB" id="A0A1G2KNJ2"/>
<evidence type="ECO:0000313" key="4">
    <source>
        <dbReference type="Proteomes" id="UP000177362"/>
    </source>
</evidence>
<feature type="domain" description="NAD(P)-binding" evidence="2">
    <location>
        <begin position="12"/>
        <end position="313"/>
    </location>
</feature>
<proteinExistence type="predicted"/>